<keyword evidence="2" id="KW-1185">Reference proteome</keyword>
<evidence type="ECO:0000313" key="1">
    <source>
        <dbReference type="EMBL" id="KAJ3533637.1"/>
    </source>
</evidence>
<proteinExistence type="predicted"/>
<accession>A0ACC1S7A5</accession>
<organism evidence="1 2">
    <name type="scientific">Phlebia brevispora</name>
    <dbReference type="NCBI Taxonomy" id="194682"/>
    <lineage>
        <taxon>Eukaryota</taxon>
        <taxon>Fungi</taxon>
        <taxon>Dikarya</taxon>
        <taxon>Basidiomycota</taxon>
        <taxon>Agaricomycotina</taxon>
        <taxon>Agaricomycetes</taxon>
        <taxon>Polyporales</taxon>
        <taxon>Meruliaceae</taxon>
        <taxon>Phlebia</taxon>
    </lineage>
</organism>
<reference evidence="1" key="1">
    <citation type="submission" date="2022-07" db="EMBL/GenBank/DDBJ databases">
        <title>Genome Sequence of Phlebia brevispora.</title>
        <authorList>
            <person name="Buettner E."/>
        </authorList>
    </citation>
    <scope>NUCLEOTIDE SEQUENCE</scope>
    <source>
        <strain evidence="1">MPL23</strain>
    </source>
</reference>
<evidence type="ECO:0000313" key="2">
    <source>
        <dbReference type="Proteomes" id="UP001148662"/>
    </source>
</evidence>
<name>A0ACC1S7A5_9APHY</name>
<dbReference type="Proteomes" id="UP001148662">
    <property type="component" value="Unassembled WGS sequence"/>
</dbReference>
<dbReference type="EMBL" id="JANHOG010001656">
    <property type="protein sequence ID" value="KAJ3533637.1"/>
    <property type="molecule type" value="Genomic_DNA"/>
</dbReference>
<sequence>MAASLKDVKNQAFDYIIIGGGAAGLTLAARLSEDTDKTVCVLEAGGANLDDLAILRPGGYGTHFGNKAYDWARETTKQTLLSDRVCPLNSGRGLGGSSAINFMVYTKPPANELDDIERLGNPGWNWTNLQHYMNKAVSLIEPTQEFKDSLGIRGLSDLNRDGPLLLAYPPIASGIEPIMRDTMHNLGITDARRPFGGETTGTYITPNTRDPKTQSRTYSVTAYYLPNVGRRNLTVLVNAHATRVITEGVDGDVTATGAEFEHNGEVHVVYARKEVIVSSGAMGSPQVLELSGIGDKRLLERLGISVKVDLPGVGENMQEHILSGVTYELDPSRVFNTFDALRDPEQLAEHVKLYESGKGLFTLGIIGFSFLPVETISPHVEAIYKNAKEDLAKTNPSAGLDAQYDIQLRRIAPGSDSAPQCEFICNPLVLSWPNPPVQGRKYFTVSLSLNQLFSRGTVHVASSDPRDAPEINPHYFEHDVDLQIFTEMVKFARKLATVSPMKDIVVSELNPGPAIQTDEQIRTWLKETFLTTWHTASTCSMLPREKDGVVDNKLKAGLIEFALPRLTQFFVAMAYGIAEQAADIIKGKLKL</sequence>
<comment type="caution">
    <text evidence="1">The sequence shown here is derived from an EMBL/GenBank/DDBJ whole genome shotgun (WGS) entry which is preliminary data.</text>
</comment>
<gene>
    <name evidence="1" type="ORF">NM688_g7255</name>
</gene>
<protein>
    <submittedName>
        <fullName evidence="1">Uncharacterized protein</fullName>
    </submittedName>
</protein>